<dbReference type="RefSeq" id="WP_379834832.1">
    <property type="nucleotide sequence ID" value="NZ_JBHRYQ010000001.1"/>
</dbReference>
<keyword evidence="1" id="KW-0472">Membrane</keyword>
<keyword evidence="1" id="KW-1133">Transmembrane helix</keyword>
<feature type="transmembrane region" description="Helical" evidence="1">
    <location>
        <begin position="440"/>
        <end position="457"/>
    </location>
</feature>
<name>A0ABV7YRJ6_9BACT</name>
<gene>
    <name evidence="2" type="ORF">ACFOOI_02880</name>
</gene>
<keyword evidence="1" id="KW-0812">Transmembrane</keyword>
<comment type="caution">
    <text evidence="2">The sequence shown here is derived from an EMBL/GenBank/DDBJ whole genome shotgun (WGS) entry which is preliminary data.</text>
</comment>
<dbReference type="Pfam" id="PF14903">
    <property type="entry name" value="WG_beta_rep"/>
    <property type="match status" value="5"/>
</dbReference>
<evidence type="ECO:0000313" key="3">
    <source>
        <dbReference type="Proteomes" id="UP001595616"/>
    </source>
</evidence>
<keyword evidence="3" id="KW-1185">Reference proteome</keyword>
<evidence type="ECO:0000256" key="1">
    <source>
        <dbReference type="SAM" id="Phobius"/>
    </source>
</evidence>
<dbReference type="Proteomes" id="UP001595616">
    <property type="component" value="Unassembled WGS sequence"/>
</dbReference>
<dbReference type="InterPro" id="IPR032774">
    <property type="entry name" value="WG_beta_rep"/>
</dbReference>
<evidence type="ECO:0000313" key="2">
    <source>
        <dbReference type="EMBL" id="MFC3809585.1"/>
    </source>
</evidence>
<protein>
    <submittedName>
        <fullName evidence="2">WG repeat-containing protein</fullName>
    </submittedName>
</protein>
<accession>A0ABV7YRJ6</accession>
<sequence>MFKHTRNRLFYFLLTIHIFSTLTFSQKFEQGYIPSQLGIKKDKTDGIFANYDFVWKQNENLYVVKKKILEKDSLHTLQSWLVDKHGNKLTPKIYTDIGDFSEGLAEVTLGTKDFCSSCFYTGKYSFVVQLNNSHGFINEKGVEVIPPKYQKIIGRFSSGYCLVSFSTSNLFYINRTGLQQFNQAFKYAEPFRGTIAEVTFSNGTKNFINLKGEPLIPRFYKYIQPYNEDYPGMIRAFKKLNNKVGFWTSNCQNLLDPEFESFNYAVLKNNILVSKNNKFGFIDFYNGNKNIPLEYDDIRKDKNANFVILSQNNKWYRVNPSKNKQLIINANDIESLGKGTYKFEINKKWGLVDSLGTIKSKIIYDKISDKITNGFIMTQSNNTFGIIDINGKTILEPIYEKVGFVVGDKVFGISGFYQYILNTETSRLTKNLKPEISKNLFFLGVIVLIVLIVVIALKL</sequence>
<dbReference type="EMBL" id="JBHRYQ010000001">
    <property type="protein sequence ID" value="MFC3809585.1"/>
    <property type="molecule type" value="Genomic_DNA"/>
</dbReference>
<dbReference type="PANTHER" id="PTHR37841">
    <property type="entry name" value="GLR2918 PROTEIN"/>
    <property type="match status" value="1"/>
</dbReference>
<dbReference type="PANTHER" id="PTHR37841:SF1">
    <property type="entry name" value="DUF3298 DOMAIN-CONTAINING PROTEIN"/>
    <property type="match status" value="1"/>
</dbReference>
<reference evidence="3" key="1">
    <citation type="journal article" date="2019" name="Int. J. Syst. Evol. Microbiol.">
        <title>The Global Catalogue of Microorganisms (GCM) 10K type strain sequencing project: providing services to taxonomists for standard genome sequencing and annotation.</title>
        <authorList>
            <consortium name="The Broad Institute Genomics Platform"/>
            <consortium name="The Broad Institute Genome Sequencing Center for Infectious Disease"/>
            <person name="Wu L."/>
            <person name="Ma J."/>
        </authorList>
    </citation>
    <scope>NUCLEOTIDE SEQUENCE [LARGE SCALE GENOMIC DNA]</scope>
    <source>
        <strain evidence="3">CECT 7956</strain>
    </source>
</reference>
<organism evidence="2 3">
    <name type="scientific">Lacihabitans lacunae</name>
    <dbReference type="NCBI Taxonomy" id="1028214"/>
    <lineage>
        <taxon>Bacteria</taxon>
        <taxon>Pseudomonadati</taxon>
        <taxon>Bacteroidota</taxon>
        <taxon>Cytophagia</taxon>
        <taxon>Cytophagales</taxon>
        <taxon>Leadbetterellaceae</taxon>
        <taxon>Lacihabitans</taxon>
    </lineage>
</organism>
<proteinExistence type="predicted"/>